<dbReference type="SUPFAM" id="SSF50104">
    <property type="entry name" value="Translation proteins SH3-like domain"/>
    <property type="match status" value="1"/>
</dbReference>
<feature type="compositionally biased region" description="Acidic residues" evidence="11">
    <location>
        <begin position="10"/>
        <end position="50"/>
    </location>
</feature>
<dbReference type="InterPro" id="IPR008991">
    <property type="entry name" value="Translation_prot_SH3-like_sf"/>
</dbReference>
<feature type="domain" description="KOW" evidence="13">
    <location>
        <begin position="425"/>
        <end position="452"/>
    </location>
</feature>
<proteinExistence type="inferred from homology"/>
<dbReference type="Pfam" id="PF23290">
    <property type="entry name" value="KOW5_SPT5"/>
    <property type="match status" value="1"/>
</dbReference>
<keyword evidence="7" id="KW-0010">Activator</keyword>
<dbReference type="PANTHER" id="PTHR11125">
    <property type="entry name" value="SUPPRESSOR OF TY 5"/>
    <property type="match status" value="1"/>
</dbReference>
<feature type="domain" description="KOW" evidence="13">
    <location>
        <begin position="602"/>
        <end position="629"/>
    </location>
</feature>
<dbReference type="CDD" id="cd06082">
    <property type="entry name" value="KOW_Spt5_2"/>
    <property type="match status" value="1"/>
</dbReference>
<keyword evidence="4" id="KW-0597">Phosphoprotein</keyword>
<keyword evidence="15" id="KW-1185">Reference proteome</keyword>
<dbReference type="SMART" id="SM00739">
    <property type="entry name" value="KOW"/>
    <property type="match status" value="6"/>
</dbReference>
<protein>
    <recommendedName>
        <fullName evidence="10">Transcription elongation factor SPT5</fullName>
    </recommendedName>
</protein>
<dbReference type="InterPro" id="IPR005824">
    <property type="entry name" value="KOW"/>
</dbReference>
<dbReference type="InterPro" id="IPR005100">
    <property type="entry name" value="NGN-domain"/>
</dbReference>
<dbReference type="Pfam" id="PF23284">
    <property type="entry name" value="KOW2_Spt5"/>
    <property type="match status" value="1"/>
</dbReference>
<dbReference type="InterPro" id="IPR041977">
    <property type="entry name" value="KOW_Spt5_4"/>
</dbReference>
<keyword evidence="8 10" id="KW-0804">Transcription</keyword>
<evidence type="ECO:0000256" key="11">
    <source>
        <dbReference type="SAM" id="MobiDB-lite"/>
    </source>
</evidence>
<keyword evidence="5" id="KW-0677">Repeat</keyword>
<dbReference type="InterPro" id="IPR036735">
    <property type="entry name" value="NGN_dom_sf"/>
</dbReference>
<comment type="subcellular location">
    <subcellularLocation>
        <location evidence="1 10">Nucleus</location>
    </subcellularLocation>
</comment>
<dbReference type="InterPro" id="IPR041973">
    <property type="entry name" value="KOW_Spt5_1"/>
</dbReference>
<evidence type="ECO:0000259" key="13">
    <source>
        <dbReference type="SMART" id="SM00739"/>
    </source>
</evidence>
<keyword evidence="9 10" id="KW-0539">Nucleus</keyword>
<feature type="domain" description="KOW" evidence="13">
    <location>
        <begin position="696"/>
        <end position="723"/>
    </location>
</feature>
<feature type="domain" description="KOW" evidence="13">
    <location>
        <begin position="981"/>
        <end position="1008"/>
    </location>
</feature>
<dbReference type="Gene3D" id="3.30.70.940">
    <property type="entry name" value="NusG, N-terminal domain"/>
    <property type="match status" value="1"/>
</dbReference>
<dbReference type="Pfam" id="PF03439">
    <property type="entry name" value="Spt5-NGN"/>
    <property type="match status" value="1"/>
</dbReference>
<keyword evidence="6" id="KW-0805">Transcription regulation</keyword>
<feature type="domain" description="KOW" evidence="13">
    <location>
        <begin position="276"/>
        <end position="303"/>
    </location>
</feature>
<feature type="region of interest" description="Disordered" evidence="11">
    <location>
        <begin position="799"/>
        <end position="867"/>
    </location>
</feature>
<dbReference type="Pfam" id="PF23038">
    <property type="entry name" value="KOW6_SPT51-2"/>
    <property type="match status" value="1"/>
</dbReference>
<dbReference type="InterPro" id="IPR041978">
    <property type="entry name" value="KOW_Spt5_5"/>
</dbReference>
<dbReference type="SMART" id="SM00738">
    <property type="entry name" value="NGN"/>
    <property type="match status" value="1"/>
</dbReference>
<feature type="compositionally biased region" description="Polar residues" evidence="11">
    <location>
        <begin position="851"/>
        <end position="867"/>
    </location>
</feature>
<dbReference type="InterPro" id="IPR014722">
    <property type="entry name" value="Rib_uL2_dom2"/>
</dbReference>
<reference evidence="14" key="1">
    <citation type="submission" date="2024-02" db="EMBL/GenBank/DDBJ databases">
        <authorList>
            <consortium name="ELIXIR-Norway"/>
            <consortium name="Elixir Norway"/>
        </authorList>
    </citation>
    <scope>NUCLEOTIDE SEQUENCE</scope>
</reference>
<dbReference type="InterPro" id="IPR022581">
    <property type="entry name" value="Spt5_N"/>
</dbReference>
<dbReference type="CDD" id="cd06081">
    <property type="entry name" value="KOW_Spt5_1"/>
    <property type="match status" value="1"/>
</dbReference>
<evidence type="ECO:0000313" key="15">
    <source>
        <dbReference type="Proteomes" id="UP001497512"/>
    </source>
</evidence>
<feature type="domain" description="KOW" evidence="13">
    <location>
        <begin position="477"/>
        <end position="504"/>
    </location>
</feature>
<evidence type="ECO:0000256" key="3">
    <source>
        <dbReference type="ARBA" id="ARBA00022491"/>
    </source>
</evidence>
<dbReference type="CDD" id="cd09888">
    <property type="entry name" value="NGN_Euk"/>
    <property type="match status" value="1"/>
</dbReference>
<dbReference type="Pfam" id="PF23287">
    <property type="entry name" value="KOW7_SPT5"/>
    <property type="match status" value="1"/>
</dbReference>
<dbReference type="InterPro" id="IPR057936">
    <property type="entry name" value="KOWx_Spt5"/>
</dbReference>
<feature type="compositionally biased region" description="Acidic residues" evidence="11">
    <location>
        <begin position="66"/>
        <end position="77"/>
    </location>
</feature>
<evidence type="ECO:0000256" key="8">
    <source>
        <dbReference type="ARBA" id="ARBA00023163"/>
    </source>
</evidence>
<evidence type="ECO:0000256" key="4">
    <source>
        <dbReference type="ARBA" id="ARBA00022553"/>
    </source>
</evidence>
<dbReference type="PIRSF" id="PIRSF036945">
    <property type="entry name" value="Spt5"/>
    <property type="match status" value="1"/>
</dbReference>
<dbReference type="InterPro" id="IPR041976">
    <property type="entry name" value="KOW_Spt5_3"/>
</dbReference>
<feature type="compositionally biased region" description="Polar residues" evidence="11">
    <location>
        <begin position="815"/>
        <end position="832"/>
    </location>
</feature>
<name>A0ABP0UI10_9BRYO</name>
<comment type="similarity">
    <text evidence="2 10">Belongs to the SPT5 family.</text>
</comment>
<dbReference type="CDD" id="cd06086">
    <property type="entry name" value="KOW_Spt5_6"/>
    <property type="match status" value="1"/>
</dbReference>
<feature type="compositionally biased region" description="Acidic residues" evidence="11">
    <location>
        <begin position="100"/>
        <end position="114"/>
    </location>
</feature>
<dbReference type="InterPro" id="IPR006645">
    <property type="entry name" value="NGN-like_dom"/>
</dbReference>
<feature type="domain" description="NusG-like N-terminal" evidence="12">
    <location>
        <begin position="182"/>
        <end position="271"/>
    </location>
</feature>
<evidence type="ECO:0000256" key="1">
    <source>
        <dbReference type="ARBA" id="ARBA00004123"/>
    </source>
</evidence>
<dbReference type="PANTHER" id="PTHR11125:SF7">
    <property type="entry name" value="TRANSCRIPTION ELONGATION FACTOR SPT5"/>
    <property type="match status" value="1"/>
</dbReference>
<evidence type="ECO:0000256" key="2">
    <source>
        <dbReference type="ARBA" id="ARBA00006956"/>
    </source>
</evidence>
<dbReference type="InterPro" id="IPR041975">
    <property type="entry name" value="KOW_Spt5_2"/>
</dbReference>
<dbReference type="InterPro" id="IPR005825">
    <property type="entry name" value="Ribosomal_uL24_CS"/>
</dbReference>
<dbReference type="Proteomes" id="UP001497512">
    <property type="component" value="Chromosome 3"/>
</dbReference>
<evidence type="ECO:0000256" key="10">
    <source>
        <dbReference type="PIRNR" id="PIRNR036945"/>
    </source>
</evidence>
<dbReference type="Pfam" id="PF23037">
    <property type="entry name" value="KOWx_SPT5"/>
    <property type="match status" value="1"/>
</dbReference>
<evidence type="ECO:0000313" key="14">
    <source>
        <dbReference type="EMBL" id="CAK9220599.1"/>
    </source>
</evidence>
<gene>
    <name evidence="14" type="ORF">CSSPTR1EN2_LOCUS15537</name>
</gene>
<dbReference type="CDD" id="cd06083">
    <property type="entry name" value="KOW_Spt5_3"/>
    <property type="match status" value="1"/>
</dbReference>
<sequence>MAKASKHYDDDEAEELDEEEAEAEEVEEEEEEPEEEEELEEEDEEEEEEEERSRKRKYKGSQFIDDVAEEDEDEEEEVAPRKRKQRRGSEFIDDTAAVASDEEEEEEDEEEDFIDQGNEIVEEGDSRRSHHRSLLPRDDQEGDVEDLEKFIQQRYGRQEYEEYDEAETTEVEQQALLPSVKDPKLWMLKCLLGHEREAAICLMQKYIDCEAQNQPMLIKSAVALDHLKGYLYIESDKEAYVRQACRGMRMIYSQKVTLVPIKEMTDVLSVEKKSVEIDQNTWIRVKTGIYKGDLAKVVDVDHVRQRAQIKLIPRIDLQALAAKLEGRDDMKKRPKPAPRFISIQEVKDLRIPVDRKRDGATGEFFDYFGGLMFKDGYFYKNVSLKTIDAKGIEPSLDELQKFQKPGEDGLEAMGLPPAAAKTRGQFMKGDTVVVVEGDLRNLMGIVEKVDDDSVFIRPKNKDLKGTLTFKDRQLRKFFKTGDHVKVIAGKHEGATGMIVKIQNNVITLLSDTTREDIDVFSSNIVESSEITSGITKLGDYELHDLVALDQSTVGVIVRVEKDGFQILKGTPERAEVVPVKPRDIRRKVFDKNLRSQDRDMNIVSSKDIVRVSEGLYKGKEGPIEHIHRGILFIHDRHHLENGGFLCVRARACLALGGSHRGMERPVSVYHVHDEYLSDVGREGNFPRGRGGFRRDDGVVGRTVKVRMGPFKGYRGRVVDATDSTVRIELESQMKVVTGAGPSVGWTALLLESPRYGAGSETPMHPSRTPMHHPAYMKDYPGTPFHEGMRTPMRDRAWNPHTPMTPFRNNDWDEANPSTWDSHTSTPQYQPETPSGRPFEAPTPGAGWVSTPGASFSEAGTPTEPTSSFAAPSPYLPGTPGGPPMTPGITSYLPGTPGGQPMTPGTGALDPTSPAIGMGGSLEPESRWGLPDIVVTIRKPGDDAQLGIIKESMPDGSWRVALGTSGAGNMITVTESEMELVLPKKTDKVKIVSGEFRGCAGKLMGIDGADGIVKLDDTLDIKILDMSSLGKVAT</sequence>
<dbReference type="Gene3D" id="2.30.30.30">
    <property type="match status" value="3"/>
</dbReference>
<dbReference type="InterPro" id="IPR039659">
    <property type="entry name" value="SPT5"/>
</dbReference>
<dbReference type="CDD" id="cd06084">
    <property type="entry name" value="KOW_Spt5_4"/>
    <property type="match status" value="1"/>
</dbReference>
<dbReference type="Pfam" id="PF23042">
    <property type="entry name" value="KOW1_SPT5"/>
    <property type="match status" value="1"/>
</dbReference>
<dbReference type="Pfam" id="PF23291">
    <property type="entry name" value="KOW4_SPT5"/>
    <property type="match status" value="1"/>
</dbReference>
<evidence type="ECO:0000256" key="9">
    <source>
        <dbReference type="ARBA" id="ARBA00023242"/>
    </source>
</evidence>
<dbReference type="InterPro" id="IPR057935">
    <property type="entry name" value="KOW_Spt5_6_plant"/>
</dbReference>
<dbReference type="InterPro" id="IPR057934">
    <property type="entry name" value="KOW_Spt5_7"/>
</dbReference>
<feature type="region of interest" description="Disordered" evidence="11">
    <location>
        <begin position="1"/>
        <end position="142"/>
    </location>
</feature>
<dbReference type="Pfam" id="PF00467">
    <property type="entry name" value="KOW"/>
    <property type="match status" value="1"/>
</dbReference>
<dbReference type="EMBL" id="OZ019895">
    <property type="protein sequence ID" value="CAK9220599.1"/>
    <property type="molecule type" value="Genomic_DNA"/>
</dbReference>
<dbReference type="InterPro" id="IPR017071">
    <property type="entry name" value="TF_Spt5_eukaryote"/>
</dbReference>
<evidence type="ECO:0000256" key="7">
    <source>
        <dbReference type="ARBA" id="ARBA00023159"/>
    </source>
</evidence>
<evidence type="ECO:0000256" key="5">
    <source>
        <dbReference type="ARBA" id="ARBA00022737"/>
    </source>
</evidence>
<evidence type="ECO:0000259" key="12">
    <source>
        <dbReference type="SMART" id="SM00738"/>
    </source>
</evidence>
<dbReference type="Pfam" id="PF11942">
    <property type="entry name" value="Spt5_N"/>
    <property type="match status" value="1"/>
</dbReference>
<dbReference type="InterPro" id="IPR039385">
    <property type="entry name" value="NGN_Euk"/>
</dbReference>
<evidence type="ECO:0000256" key="6">
    <source>
        <dbReference type="ARBA" id="ARBA00023015"/>
    </source>
</evidence>
<accession>A0ABP0UI10</accession>
<dbReference type="CDD" id="cd06085">
    <property type="entry name" value="KOW_Spt5_5"/>
    <property type="match status" value="1"/>
</dbReference>
<dbReference type="PROSITE" id="PS01108">
    <property type="entry name" value="RIBOSOMAL_L24"/>
    <property type="match status" value="1"/>
</dbReference>
<keyword evidence="3" id="KW-0678">Repressor</keyword>
<organism evidence="14 15">
    <name type="scientific">Sphagnum troendelagicum</name>
    <dbReference type="NCBI Taxonomy" id="128251"/>
    <lineage>
        <taxon>Eukaryota</taxon>
        <taxon>Viridiplantae</taxon>
        <taxon>Streptophyta</taxon>
        <taxon>Embryophyta</taxon>
        <taxon>Bryophyta</taxon>
        <taxon>Sphagnophytina</taxon>
        <taxon>Sphagnopsida</taxon>
        <taxon>Sphagnales</taxon>
        <taxon>Sphagnaceae</taxon>
        <taxon>Sphagnum</taxon>
    </lineage>
</organism>